<keyword evidence="7" id="KW-1185">Reference proteome</keyword>
<keyword evidence="1" id="KW-0479">Metal-binding</keyword>
<dbReference type="InParanoid" id="F0YHE4"/>
<dbReference type="InterPro" id="IPR047129">
    <property type="entry name" value="PPA2-like"/>
</dbReference>
<feature type="domain" description="Serine/threonine specific protein phosphatases" evidence="5">
    <location>
        <begin position="106"/>
        <end position="111"/>
    </location>
</feature>
<protein>
    <recommendedName>
        <fullName evidence="4">Serine/threonine-protein phosphatase</fullName>
        <ecNumber evidence="4">3.1.3.16</ecNumber>
    </recommendedName>
</protein>
<dbReference type="GO" id="GO:0004722">
    <property type="term" value="F:protein serine/threonine phosphatase activity"/>
    <property type="evidence" value="ECO:0007669"/>
    <property type="project" value="UniProtKB-EC"/>
</dbReference>
<dbReference type="GeneID" id="20221862"/>
<reference evidence="6 7" key="1">
    <citation type="journal article" date="2011" name="Proc. Natl. Acad. Sci. U.S.A.">
        <title>Niche of harmful alga Aureococcus anophagefferens revealed through ecogenomics.</title>
        <authorList>
            <person name="Gobler C.J."/>
            <person name="Berry D.L."/>
            <person name="Dyhrman S.T."/>
            <person name="Wilhelm S.W."/>
            <person name="Salamov A."/>
            <person name="Lobanov A.V."/>
            <person name="Zhang Y."/>
            <person name="Collier J.L."/>
            <person name="Wurch L.L."/>
            <person name="Kustka A.B."/>
            <person name="Dill B.D."/>
            <person name="Shah M."/>
            <person name="VerBerkmoes N.C."/>
            <person name="Kuo A."/>
            <person name="Terry A."/>
            <person name="Pangilinan J."/>
            <person name="Lindquist E.A."/>
            <person name="Lucas S."/>
            <person name="Paulsen I.T."/>
            <person name="Hattenrath-Lehmann T.K."/>
            <person name="Talmage S.C."/>
            <person name="Walker E.A."/>
            <person name="Koch F."/>
            <person name="Burson A.M."/>
            <person name="Marcoval M.A."/>
            <person name="Tang Y.Z."/>
            <person name="Lecleir G.R."/>
            <person name="Coyne K.J."/>
            <person name="Berg G.M."/>
            <person name="Bertrand E.M."/>
            <person name="Saito M.A."/>
            <person name="Gladyshev V.N."/>
            <person name="Grigoriev I.V."/>
        </authorList>
    </citation>
    <scope>NUCLEOTIDE SEQUENCE [LARGE SCALE GENOMIC DNA]</scope>
    <source>
        <strain evidence="7">CCMP 1984</strain>
    </source>
</reference>
<evidence type="ECO:0000313" key="7">
    <source>
        <dbReference type="Proteomes" id="UP000002729"/>
    </source>
</evidence>
<dbReference type="KEGG" id="aaf:AURANDRAFT_38459"/>
<comment type="catalytic activity">
    <reaction evidence="4">
        <text>O-phospho-L-threonyl-[protein] + H2O = L-threonyl-[protein] + phosphate</text>
        <dbReference type="Rhea" id="RHEA:47004"/>
        <dbReference type="Rhea" id="RHEA-COMP:11060"/>
        <dbReference type="Rhea" id="RHEA-COMP:11605"/>
        <dbReference type="ChEBI" id="CHEBI:15377"/>
        <dbReference type="ChEBI" id="CHEBI:30013"/>
        <dbReference type="ChEBI" id="CHEBI:43474"/>
        <dbReference type="ChEBI" id="CHEBI:61977"/>
        <dbReference type="EC" id="3.1.3.16"/>
    </reaction>
</comment>
<dbReference type="InterPro" id="IPR004843">
    <property type="entry name" value="Calcineurin-like_PHP"/>
</dbReference>
<evidence type="ECO:0000256" key="1">
    <source>
        <dbReference type="ARBA" id="ARBA00022723"/>
    </source>
</evidence>
<keyword evidence="2 4" id="KW-0378">Hydrolase</keyword>
<sequence length="289" mass="32517">MLDAWIARLHENRRMAVRDASDLCDRALAIMSREANVVKLRSPIIICGDIHGQYRDLLELFRAAGTPPRARYVFLGDYVDRGGESIEVFQLLLCYKIKYPTHVTLLRGNHESRQVTKAYGFYDECLLKYGSSKIWHDCCRVFDALSIAATVDEQIFCVHGGLSPTLQSISEASTFDRHCEVPDDGPICDLLWSDPADDDEGWVFSNRGAGYLFGVTVTTKFRERNNVRLICRAHQLAMDGHQFHFNKSVVTVWSAPNYCGRCGNAGSILKLCGEFRASAVTFAPRLNIV</sequence>
<dbReference type="Proteomes" id="UP000002729">
    <property type="component" value="Unassembled WGS sequence"/>
</dbReference>
<dbReference type="PANTHER" id="PTHR45619">
    <property type="entry name" value="SERINE/THREONINE-PROTEIN PHOSPHATASE PP2A-RELATED"/>
    <property type="match status" value="1"/>
</dbReference>
<evidence type="ECO:0000256" key="2">
    <source>
        <dbReference type="ARBA" id="ARBA00022801"/>
    </source>
</evidence>
<gene>
    <name evidence="6" type="ORF">AURANDRAFT_38459</name>
</gene>
<dbReference type="EMBL" id="GL833141">
    <property type="protein sequence ID" value="EGB05490.1"/>
    <property type="molecule type" value="Genomic_DNA"/>
</dbReference>
<dbReference type="EC" id="3.1.3.16" evidence="4"/>
<dbReference type="SUPFAM" id="SSF56300">
    <property type="entry name" value="Metallo-dependent phosphatases"/>
    <property type="match status" value="1"/>
</dbReference>
<dbReference type="GO" id="GO:0046872">
    <property type="term" value="F:metal ion binding"/>
    <property type="evidence" value="ECO:0007669"/>
    <property type="project" value="UniProtKB-KW"/>
</dbReference>
<keyword evidence="3" id="KW-0464">Manganese</keyword>
<dbReference type="eggNOG" id="KOG0372">
    <property type="taxonomic scope" value="Eukaryota"/>
</dbReference>
<dbReference type="InterPro" id="IPR006186">
    <property type="entry name" value="Ser/Thr-sp_prot-phosphatase"/>
</dbReference>
<dbReference type="OrthoDB" id="1930084at2759"/>
<dbReference type="Gene3D" id="3.60.21.10">
    <property type="match status" value="1"/>
</dbReference>
<dbReference type="OMA" id="HENRRMA"/>
<accession>F0YHE4</accession>
<evidence type="ECO:0000256" key="3">
    <source>
        <dbReference type="ARBA" id="ARBA00023211"/>
    </source>
</evidence>
<name>F0YHE4_AURAN</name>
<dbReference type="InterPro" id="IPR029052">
    <property type="entry name" value="Metallo-depent_PP-like"/>
</dbReference>
<evidence type="ECO:0000259" key="5">
    <source>
        <dbReference type="PROSITE" id="PS00125"/>
    </source>
</evidence>
<dbReference type="SMART" id="SM00156">
    <property type="entry name" value="PP2Ac"/>
    <property type="match status" value="1"/>
</dbReference>
<dbReference type="Pfam" id="PF00149">
    <property type="entry name" value="Metallophos"/>
    <property type="match status" value="1"/>
</dbReference>
<proteinExistence type="inferred from homology"/>
<comment type="similarity">
    <text evidence="4">Belongs to the PPP phosphatase family.</text>
</comment>
<evidence type="ECO:0000313" key="6">
    <source>
        <dbReference type="EMBL" id="EGB05490.1"/>
    </source>
</evidence>
<dbReference type="AlphaFoldDB" id="F0YHE4"/>
<organism evidence="7">
    <name type="scientific">Aureococcus anophagefferens</name>
    <name type="common">Harmful bloom alga</name>
    <dbReference type="NCBI Taxonomy" id="44056"/>
    <lineage>
        <taxon>Eukaryota</taxon>
        <taxon>Sar</taxon>
        <taxon>Stramenopiles</taxon>
        <taxon>Ochrophyta</taxon>
        <taxon>Pelagophyceae</taxon>
        <taxon>Pelagomonadales</taxon>
        <taxon>Pelagomonadaceae</taxon>
        <taxon>Aureococcus</taxon>
    </lineage>
</organism>
<evidence type="ECO:0000256" key="4">
    <source>
        <dbReference type="RuleBase" id="RU004273"/>
    </source>
</evidence>
<dbReference type="PRINTS" id="PR00114">
    <property type="entry name" value="STPHPHTASE"/>
</dbReference>
<dbReference type="PROSITE" id="PS00125">
    <property type="entry name" value="SER_THR_PHOSPHATASE"/>
    <property type="match status" value="1"/>
</dbReference>
<dbReference type="RefSeq" id="XP_009039872.1">
    <property type="nucleotide sequence ID" value="XM_009041624.1"/>
</dbReference>